<dbReference type="InterPro" id="IPR035391">
    <property type="entry name" value="Arylsulfotran_N"/>
</dbReference>
<keyword evidence="3" id="KW-1185">Reference proteome</keyword>
<name>A0A549YF60_9BACI</name>
<accession>A0A549YF60</accession>
<dbReference type="Pfam" id="PF17425">
    <property type="entry name" value="Arylsulfotran_N"/>
    <property type="match status" value="1"/>
</dbReference>
<organism evidence="2 3">
    <name type="scientific">Lentibacillus cibarius</name>
    <dbReference type="NCBI Taxonomy" id="2583219"/>
    <lineage>
        <taxon>Bacteria</taxon>
        <taxon>Bacillati</taxon>
        <taxon>Bacillota</taxon>
        <taxon>Bacilli</taxon>
        <taxon>Bacillales</taxon>
        <taxon>Bacillaceae</taxon>
        <taxon>Lentibacillus</taxon>
    </lineage>
</organism>
<protein>
    <recommendedName>
        <fullName evidence="1">Arylsulfotransferase N-terminal domain-containing protein</fullName>
    </recommendedName>
</protein>
<dbReference type="GO" id="GO:0004062">
    <property type="term" value="F:aryl sulfotransferase activity"/>
    <property type="evidence" value="ECO:0007669"/>
    <property type="project" value="InterPro"/>
</dbReference>
<dbReference type="Gene3D" id="2.60.40.3100">
    <property type="entry name" value="Arylsulphate sulphotransferase monomer, N-terminal domain"/>
    <property type="match status" value="1"/>
</dbReference>
<evidence type="ECO:0000313" key="2">
    <source>
        <dbReference type="EMBL" id="TRM10524.1"/>
    </source>
</evidence>
<dbReference type="PANTHER" id="PTHR35340:SF10">
    <property type="entry name" value="CYTOPLASMIC PROTEIN"/>
    <property type="match status" value="1"/>
</dbReference>
<proteinExistence type="predicted"/>
<gene>
    <name evidence="2" type="ORF">FH966_01630</name>
</gene>
<dbReference type="AlphaFoldDB" id="A0A549YF60"/>
<dbReference type="RefSeq" id="WP_142789817.1">
    <property type="nucleotide sequence ID" value="NZ_VJMZ01000001.1"/>
</dbReference>
<dbReference type="PANTHER" id="PTHR35340">
    <property type="entry name" value="PQQ ENZYME REPEAT PROTEIN-RELATED"/>
    <property type="match status" value="1"/>
</dbReference>
<sequence length="484" mass="55017">MATTQRNTPSMRKQQQIRKRLKRTFNHRTHTLDKPFVQLNPYHVAPLTALIQFTTPKPASITLTIHGSTPIEKTFPGYHTIHQLPVIGLYANKKNRIAISATTHSGKTKSKTIRLKTQALPKDFLRVHVDKADTEKMEKGLTFIVPSTHYPFAIDHEGKVRWYSTINVRQLFKPLTDGNFLIYGKSNKETKHNRIMEIDLLGQIYNNHTVYSKSEIPQTAVNTDAVKLSTNNLLVTTHEETPESVEDKLTEIDQETGNQIRSLHYHSIFPDAFFRHGGDWLHNSSIWVGDDDHTVIMTARQQDMVMKHSFPAGEIDWVLASPENWPASWEHVLLTPIGDHFKFPGGPHAVTALPDQDGNPDTIDILLFDNNNVLTRGNQQVSQTFSRAVQYRIHENDKTVEEIWSYGEERGEAFFSPIVGDADWLPETENRLITSGYIKTGNGRSSKVVEVTKDQPSEDVFEVTISGFAPESKQHVFRAARLEI</sequence>
<dbReference type="InterPro" id="IPR053143">
    <property type="entry name" value="Arylsulfate_ST"/>
</dbReference>
<feature type="domain" description="Arylsulfotransferase N-terminal" evidence="1">
    <location>
        <begin position="37"/>
        <end position="117"/>
    </location>
</feature>
<evidence type="ECO:0000259" key="1">
    <source>
        <dbReference type="Pfam" id="PF17425"/>
    </source>
</evidence>
<dbReference type="EMBL" id="VJMZ01000001">
    <property type="protein sequence ID" value="TRM10524.1"/>
    <property type="molecule type" value="Genomic_DNA"/>
</dbReference>
<dbReference type="InterPro" id="IPR038477">
    <property type="entry name" value="ASST_N_sf"/>
</dbReference>
<dbReference type="Pfam" id="PF05935">
    <property type="entry name" value="Arylsulfotrans"/>
    <property type="match status" value="1"/>
</dbReference>
<reference evidence="2 3" key="1">
    <citation type="submission" date="2019-07" db="EMBL/GenBank/DDBJ databases">
        <title>Genomic analysis of Lentibacillus sp. NKC851-2.</title>
        <authorList>
            <person name="Oh Y.J."/>
        </authorList>
    </citation>
    <scope>NUCLEOTIDE SEQUENCE [LARGE SCALE GENOMIC DNA]</scope>
    <source>
        <strain evidence="2 3">NKC851-2</strain>
    </source>
</reference>
<dbReference type="Proteomes" id="UP000319280">
    <property type="component" value="Unassembled WGS sequence"/>
</dbReference>
<dbReference type="InterPro" id="IPR010262">
    <property type="entry name" value="Arylsulfotransferase_bact"/>
</dbReference>
<evidence type="ECO:0000313" key="3">
    <source>
        <dbReference type="Proteomes" id="UP000319280"/>
    </source>
</evidence>
<comment type="caution">
    <text evidence="2">The sequence shown here is derived from an EMBL/GenBank/DDBJ whole genome shotgun (WGS) entry which is preliminary data.</text>
</comment>